<dbReference type="EC" id="3.1.22.4" evidence="1"/>
<comment type="caution">
    <text evidence="1">The sequence shown here is derived from an EMBL/GenBank/DDBJ whole genome shotgun (WGS) entry which is preliminary data.</text>
</comment>
<dbReference type="GO" id="GO:0016787">
    <property type="term" value="F:hydrolase activity"/>
    <property type="evidence" value="ECO:0007669"/>
    <property type="project" value="UniProtKB-KW"/>
</dbReference>
<name>A0A840J876_9PSEU</name>
<dbReference type="Proteomes" id="UP000581769">
    <property type="component" value="Unassembled WGS sequence"/>
</dbReference>
<proteinExistence type="predicted"/>
<dbReference type="GO" id="GO:0006281">
    <property type="term" value="P:DNA repair"/>
    <property type="evidence" value="ECO:0007669"/>
    <property type="project" value="InterPro"/>
</dbReference>
<gene>
    <name evidence="1" type="ORF">BJY18_007290</name>
</gene>
<evidence type="ECO:0000313" key="2">
    <source>
        <dbReference type="Proteomes" id="UP000581769"/>
    </source>
</evidence>
<dbReference type="EMBL" id="JACHMG010000001">
    <property type="protein sequence ID" value="MBB4689805.1"/>
    <property type="molecule type" value="Genomic_DNA"/>
</dbReference>
<sequence>MSTIEVLSVTVPGRPAPQGSKKTGSAGQLREASAYLPAWRAAVKRAVYERYRELGVVPGDLPLLLGPVAFGATFYMPGGHRVDSPPDLDKLLRAVWDSLTAARVWEDDGRVVEVDWCSKVAATEAYPFTGAHLQVRSVEAPAAVDGADLLGVTEGRAA</sequence>
<reference evidence="1 2" key="1">
    <citation type="submission" date="2020-08" db="EMBL/GenBank/DDBJ databases">
        <title>Sequencing the genomes of 1000 actinobacteria strains.</title>
        <authorList>
            <person name="Klenk H.-P."/>
        </authorList>
    </citation>
    <scope>NUCLEOTIDE SEQUENCE [LARGE SCALE GENOMIC DNA]</scope>
    <source>
        <strain evidence="1 2">DSM 45859</strain>
    </source>
</reference>
<dbReference type="Gene3D" id="3.30.1330.70">
    <property type="entry name" value="Holliday junction resolvase RusA"/>
    <property type="match status" value="1"/>
</dbReference>
<dbReference type="SUPFAM" id="SSF103084">
    <property type="entry name" value="Holliday junction resolvase RusA"/>
    <property type="match status" value="1"/>
</dbReference>
<dbReference type="InterPro" id="IPR008822">
    <property type="entry name" value="Endonuclease_RusA-like"/>
</dbReference>
<keyword evidence="2" id="KW-1185">Reference proteome</keyword>
<dbReference type="RefSeq" id="WP_184784268.1">
    <property type="nucleotide sequence ID" value="NZ_JACHMG010000001.1"/>
</dbReference>
<keyword evidence="1" id="KW-0378">Hydrolase</keyword>
<dbReference type="GO" id="GO:0006310">
    <property type="term" value="P:DNA recombination"/>
    <property type="evidence" value="ECO:0007669"/>
    <property type="project" value="InterPro"/>
</dbReference>
<evidence type="ECO:0000313" key="1">
    <source>
        <dbReference type="EMBL" id="MBB4689805.1"/>
    </source>
</evidence>
<protein>
    <submittedName>
        <fullName evidence="1">Crossover junction endodeoxyribonuclease RusA</fullName>
        <ecNumber evidence="1">3.1.22.4</ecNumber>
    </submittedName>
</protein>
<dbReference type="InterPro" id="IPR036614">
    <property type="entry name" value="RusA-like_sf"/>
</dbReference>
<dbReference type="AlphaFoldDB" id="A0A840J876"/>
<accession>A0A840J876</accession>
<dbReference type="Pfam" id="PF05866">
    <property type="entry name" value="RusA"/>
    <property type="match status" value="1"/>
</dbReference>
<organism evidence="1 2">
    <name type="scientific">Amycolatopsis jiangsuensis</name>
    <dbReference type="NCBI Taxonomy" id="1181879"/>
    <lineage>
        <taxon>Bacteria</taxon>
        <taxon>Bacillati</taxon>
        <taxon>Actinomycetota</taxon>
        <taxon>Actinomycetes</taxon>
        <taxon>Pseudonocardiales</taxon>
        <taxon>Pseudonocardiaceae</taxon>
        <taxon>Amycolatopsis</taxon>
    </lineage>
</organism>
<dbReference type="GO" id="GO:0000287">
    <property type="term" value="F:magnesium ion binding"/>
    <property type="evidence" value="ECO:0007669"/>
    <property type="project" value="InterPro"/>
</dbReference>